<protein>
    <submittedName>
        <fullName evidence="1">Uncharacterized protein</fullName>
    </submittedName>
</protein>
<evidence type="ECO:0000313" key="1">
    <source>
        <dbReference type="EMBL" id="KKN49082.1"/>
    </source>
</evidence>
<dbReference type="EMBL" id="LAZR01001186">
    <property type="protein sequence ID" value="KKN49082.1"/>
    <property type="molecule type" value="Genomic_DNA"/>
</dbReference>
<comment type="caution">
    <text evidence="1">The sequence shown here is derived from an EMBL/GenBank/DDBJ whole genome shotgun (WGS) entry which is preliminary data.</text>
</comment>
<dbReference type="AlphaFoldDB" id="A0A0F9RH72"/>
<sequence length="82" mass="9464">MVNGGITHTFDTFNLNINKIVDLRKAIKNDLTIIEGQLIVLKGQQKTLKKLQKRNNVALRKLRPKSIVIRIKEYFTFEVNNG</sequence>
<reference evidence="1" key="1">
    <citation type="journal article" date="2015" name="Nature">
        <title>Complex archaea that bridge the gap between prokaryotes and eukaryotes.</title>
        <authorList>
            <person name="Spang A."/>
            <person name="Saw J.H."/>
            <person name="Jorgensen S.L."/>
            <person name="Zaremba-Niedzwiedzka K."/>
            <person name="Martijn J."/>
            <person name="Lind A.E."/>
            <person name="van Eijk R."/>
            <person name="Schleper C."/>
            <person name="Guy L."/>
            <person name="Ettema T.J."/>
        </authorList>
    </citation>
    <scope>NUCLEOTIDE SEQUENCE</scope>
</reference>
<accession>A0A0F9RH72</accession>
<proteinExistence type="predicted"/>
<organism evidence="1">
    <name type="scientific">marine sediment metagenome</name>
    <dbReference type="NCBI Taxonomy" id="412755"/>
    <lineage>
        <taxon>unclassified sequences</taxon>
        <taxon>metagenomes</taxon>
        <taxon>ecological metagenomes</taxon>
    </lineage>
</organism>
<name>A0A0F9RH72_9ZZZZ</name>
<gene>
    <name evidence="1" type="ORF">LCGC14_0646520</name>
</gene>